<comment type="caution">
    <text evidence="2">The sequence shown here is derived from an EMBL/GenBank/DDBJ whole genome shotgun (WGS) entry which is preliminary data.</text>
</comment>
<dbReference type="Proteomes" id="UP001648503">
    <property type="component" value="Unassembled WGS sequence"/>
</dbReference>
<sequence>MSCKDEDLANDHEQMLAILDIGNTVHDQQIPESLYAAIAQLCEMRANAAAHLTVHWTSLMWVSLDLLSTRLAAFDKELSAQETDIVSALECIVSIGISGNSVATTTTESHEPPHSNDSSTMENNDVDPSRNAALLISLVKELSHFAIDKNRSRDLKDKTTSLFDDEHVCQYPNSLSHRERPQMPTLEQPGWFVESSTDCLNRQLKKLQSEGRRLQAQLTQARR</sequence>
<feature type="region of interest" description="Disordered" evidence="1">
    <location>
        <begin position="103"/>
        <end position="126"/>
    </location>
</feature>
<proteinExistence type="predicted"/>
<keyword evidence="3" id="KW-1185">Reference proteome</keyword>
<evidence type="ECO:0000256" key="1">
    <source>
        <dbReference type="SAM" id="MobiDB-lite"/>
    </source>
</evidence>
<dbReference type="EMBL" id="JAFCIX010000064">
    <property type="protein sequence ID" value="KAH6599475.1"/>
    <property type="molecule type" value="Genomic_DNA"/>
</dbReference>
<reference evidence="2 3" key="1">
    <citation type="submission" date="2021-02" db="EMBL/GenBank/DDBJ databases">
        <title>Variation within the Batrachochytrium salamandrivorans European outbreak.</title>
        <authorList>
            <person name="Kelly M."/>
            <person name="Pasmans F."/>
            <person name="Shea T.P."/>
            <person name="Munoz J.F."/>
            <person name="Carranza S."/>
            <person name="Cuomo C.A."/>
            <person name="Martel A."/>
        </authorList>
    </citation>
    <scope>NUCLEOTIDE SEQUENCE [LARGE SCALE GENOMIC DNA]</scope>
    <source>
        <strain evidence="2 3">AMFP18/2</strain>
    </source>
</reference>
<name>A0ABQ8FMK6_9FUNG</name>
<evidence type="ECO:0000313" key="2">
    <source>
        <dbReference type="EMBL" id="KAH6599475.1"/>
    </source>
</evidence>
<organism evidence="2 3">
    <name type="scientific">Batrachochytrium salamandrivorans</name>
    <dbReference type="NCBI Taxonomy" id="1357716"/>
    <lineage>
        <taxon>Eukaryota</taxon>
        <taxon>Fungi</taxon>
        <taxon>Fungi incertae sedis</taxon>
        <taxon>Chytridiomycota</taxon>
        <taxon>Chytridiomycota incertae sedis</taxon>
        <taxon>Chytridiomycetes</taxon>
        <taxon>Rhizophydiales</taxon>
        <taxon>Rhizophydiales incertae sedis</taxon>
        <taxon>Batrachochytrium</taxon>
    </lineage>
</organism>
<evidence type="ECO:0008006" key="4">
    <source>
        <dbReference type="Google" id="ProtNLM"/>
    </source>
</evidence>
<evidence type="ECO:0000313" key="3">
    <source>
        <dbReference type="Proteomes" id="UP001648503"/>
    </source>
</evidence>
<protein>
    <recommendedName>
        <fullName evidence="4">HOOK N-terminal domain-containing protein</fullName>
    </recommendedName>
</protein>
<accession>A0ABQ8FMK6</accession>
<gene>
    <name evidence="2" type="ORF">BASA50_002989</name>
</gene>